<keyword evidence="2" id="KW-0732">Signal</keyword>
<evidence type="ECO:0000313" key="4">
    <source>
        <dbReference type="Proteomes" id="UP000053240"/>
    </source>
</evidence>
<evidence type="ECO:0000313" key="3">
    <source>
        <dbReference type="EMBL" id="KPJ06169.1"/>
    </source>
</evidence>
<organism evidence="3 4">
    <name type="scientific">Papilio machaon</name>
    <name type="common">Old World swallowtail butterfly</name>
    <dbReference type="NCBI Taxonomy" id="76193"/>
    <lineage>
        <taxon>Eukaryota</taxon>
        <taxon>Metazoa</taxon>
        <taxon>Ecdysozoa</taxon>
        <taxon>Arthropoda</taxon>
        <taxon>Hexapoda</taxon>
        <taxon>Insecta</taxon>
        <taxon>Pterygota</taxon>
        <taxon>Neoptera</taxon>
        <taxon>Endopterygota</taxon>
        <taxon>Lepidoptera</taxon>
        <taxon>Glossata</taxon>
        <taxon>Ditrysia</taxon>
        <taxon>Papilionoidea</taxon>
        <taxon>Papilionidae</taxon>
        <taxon>Papilioninae</taxon>
        <taxon>Papilio</taxon>
    </lineage>
</organism>
<name>A0A194QLB5_PAPMA</name>
<dbReference type="Proteomes" id="UP000053240">
    <property type="component" value="Unassembled WGS sequence"/>
</dbReference>
<protein>
    <submittedName>
        <fullName evidence="3">Uncharacterized protein</fullName>
    </submittedName>
</protein>
<dbReference type="AlphaFoldDB" id="A0A194QLB5"/>
<dbReference type="EMBL" id="KQ461198">
    <property type="protein sequence ID" value="KPJ06169.1"/>
    <property type="molecule type" value="Genomic_DNA"/>
</dbReference>
<dbReference type="InParanoid" id="A0A194QLB5"/>
<accession>A0A194QLB5</accession>
<proteinExistence type="predicted"/>
<sequence>MYKLIISVVTLIVSEAICQPTYGPGRLLIEQIPQAVIHETQNLYNNDIEQALKIDELHLRRYAEDKLLPELRKPRSIESSNLNEDQSRTDSKTKHYRTSLPVFAPTRPWFTPPIYYIYHH</sequence>
<feature type="chain" id="PRO_5008264435" evidence="2">
    <location>
        <begin position="19"/>
        <end position="120"/>
    </location>
</feature>
<feature type="region of interest" description="Disordered" evidence="1">
    <location>
        <begin position="74"/>
        <end position="96"/>
    </location>
</feature>
<gene>
    <name evidence="3" type="ORF">RR48_14611</name>
</gene>
<feature type="signal peptide" evidence="2">
    <location>
        <begin position="1"/>
        <end position="18"/>
    </location>
</feature>
<evidence type="ECO:0000256" key="2">
    <source>
        <dbReference type="SAM" id="SignalP"/>
    </source>
</evidence>
<evidence type="ECO:0000256" key="1">
    <source>
        <dbReference type="SAM" id="MobiDB-lite"/>
    </source>
</evidence>
<reference evidence="3 4" key="1">
    <citation type="journal article" date="2015" name="Nat. Commun.">
        <title>Outbred genome sequencing and CRISPR/Cas9 gene editing in butterflies.</title>
        <authorList>
            <person name="Li X."/>
            <person name="Fan D."/>
            <person name="Zhang W."/>
            <person name="Liu G."/>
            <person name="Zhang L."/>
            <person name="Zhao L."/>
            <person name="Fang X."/>
            <person name="Chen L."/>
            <person name="Dong Y."/>
            <person name="Chen Y."/>
            <person name="Ding Y."/>
            <person name="Zhao R."/>
            <person name="Feng M."/>
            <person name="Zhu Y."/>
            <person name="Feng Y."/>
            <person name="Jiang X."/>
            <person name="Zhu D."/>
            <person name="Xiang H."/>
            <person name="Feng X."/>
            <person name="Li S."/>
            <person name="Wang J."/>
            <person name="Zhang G."/>
            <person name="Kronforst M.R."/>
            <person name="Wang W."/>
        </authorList>
    </citation>
    <scope>NUCLEOTIDE SEQUENCE [LARGE SCALE GENOMIC DNA]</scope>
    <source>
        <strain evidence="3">Ya'a_city_454_Pm</strain>
        <tissue evidence="3">Whole body</tissue>
    </source>
</reference>
<keyword evidence="4" id="KW-1185">Reference proteome</keyword>